<feature type="transmembrane region" description="Helical" evidence="6">
    <location>
        <begin position="80"/>
        <end position="101"/>
    </location>
</feature>
<dbReference type="Proteomes" id="UP000183200">
    <property type="component" value="Unassembled WGS sequence"/>
</dbReference>
<comment type="subcellular location">
    <subcellularLocation>
        <location evidence="1">Membrane</location>
        <topology evidence="1">Multi-pass membrane protein</topology>
    </subcellularLocation>
</comment>
<dbReference type="RefSeq" id="WP_074606544.1">
    <property type="nucleotide sequence ID" value="NZ_FNGY01000003.1"/>
</dbReference>
<name>A0A1G9SMY6_9SPHI</name>
<dbReference type="GO" id="GO:0016020">
    <property type="term" value="C:membrane"/>
    <property type="evidence" value="ECO:0007669"/>
    <property type="project" value="UniProtKB-SubCell"/>
</dbReference>
<dbReference type="Gene3D" id="1.20.1260.100">
    <property type="entry name" value="TspO/MBR protein"/>
    <property type="match status" value="1"/>
</dbReference>
<dbReference type="PIRSF" id="PIRSF005859">
    <property type="entry name" value="PBR"/>
    <property type="match status" value="1"/>
</dbReference>
<sequence>MKFNPIAFVVNLAIPLAAGALGSMLTLTSVKTWYPTLAKPSFNPPDWLFPPVWTSLFILMGFSAYLVWQKRAQVAHFPRTIAIYFIQIVLNILWSFLFFYAHSIGAALFEIFALLIAIVINARVFYKIDKTAGLLFIPYFLWVCFATLLTYNIFSLNG</sequence>
<organism evidence="7 8">
    <name type="scientific">Pedobacter steynii</name>
    <dbReference type="NCBI Taxonomy" id="430522"/>
    <lineage>
        <taxon>Bacteria</taxon>
        <taxon>Pseudomonadati</taxon>
        <taxon>Bacteroidota</taxon>
        <taxon>Sphingobacteriia</taxon>
        <taxon>Sphingobacteriales</taxon>
        <taxon>Sphingobacteriaceae</taxon>
        <taxon>Pedobacter</taxon>
    </lineage>
</organism>
<feature type="transmembrane region" description="Helical" evidence="6">
    <location>
        <begin position="7"/>
        <end position="27"/>
    </location>
</feature>
<dbReference type="CDD" id="cd15904">
    <property type="entry name" value="TSPO_MBR"/>
    <property type="match status" value="1"/>
</dbReference>
<evidence type="ECO:0000256" key="1">
    <source>
        <dbReference type="ARBA" id="ARBA00004141"/>
    </source>
</evidence>
<keyword evidence="8" id="KW-1185">Reference proteome</keyword>
<keyword evidence="4 6" id="KW-1133">Transmembrane helix</keyword>
<feature type="transmembrane region" description="Helical" evidence="6">
    <location>
        <begin position="107"/>
        <end position="126"/>
    </location>
</feature>
<dbReference type="FunFam" id="1.20.1260.100:FF:000001">
    <property type="entry name" value="translocator protein 2"/>
    <property type="match status" value="1"/>
</dbReference>
<dbReference type="InterPro" id="IPR038330">
    <property type="entry name" value="TspO/MBR-related_sf"/>
</dbReference>
<dbReference type="OrthoDB" id="9795496at2"/>
<keyword evidence="5 6" id="KW-0472">Membrane</keyword>
<gene>
    <name evidence="7" type="ORF">SAMN05421820_103652</name>
</gene>
<evidence type="ECO:0000313" key="7">
    <source>
        <dbReference type="EMBL" id="SDM36761.1"/>
    </source>
</evidence>
<reference evidence="8" key="1">
    <citation type="submission" date="2016-10" db="EMBL/GenBank/DDBJ databases">
        <authorList>
            <person name="Varghese N."/>
            <person name="Submissions S."/>
        </authorList>
    </citation>
    <scope>NUCLEOTIDE SEQUENCE [LARGE SCALE GENOMIC DNA]</scope>
    <source>
        <strain evidence="8">DSM 19110</strain>
    </source>
</reference>
<comment type="similarity">
    <text evidence="2">Belongs to the TspO/BZRP family.</text>
</comment>
<dbReference type="EMBL" id="FNGY01000003">
    <property type="protein sequence ID" value="SDM36761.1"/>
    <property type="molecule type" value="Genomic_DNA"/>
</dbReference>
<evidence type="ECO:0000256" key="3">
    <source>
        <dbReference type="ARBA" id="ARBA00022692"/>
    </source>
</evidence>
<dbReference type="PANTHER" id="PTHR10057:SF0">
    <property type="entry name" value="TRANSLOCATOR PROTEIN"/>
    <property type="match status" value="1"/>
</dbReference>
<dbReference type="PANTHER" id="PTHR10057">
    <property type="entry name" value="PERIPHERAL-TYPE BENZODIAZEPINE RECEPTOR"/>
    <property type="match status" value="1"/>
</dbReference>
<evidence type="ECO:0000313" key="8">
    <source>
        <dbReference type="Proteomes" id="UP000183200"/>
    </source>
</evidence>
<dbReference type="GO" id="GO:0033013">
    <property type="term" value="P:tetrapyrrole metabolic process"/>
    <property type="evidence" value="ECO:0007669"/>
    <property type="project" value="UniProtKB-ARBA"/>
</dbReference>
<evidence type="ECO:0000256" key="5">
    <source>
        <dbReference type="ARBA" id="ARBA00023136"/>
    </source>
</evidence>
<evidence type="ECO:0000256" key="6">
    <source>
        <dbReference type="SAM" id="Phobius"/>
    </source>
</evidence>
<dbReference type="InterPro" id="IPR004307">
    <property type="entry name" value="TspO_MBR"/>
</dbReference>
<evidence type="ECO:0000256" key="4">
    <source>
        <dbReference type="ARBA" id="ARBA00022989"/>
    </source>
</evidence>
<proteinExistence type="inferred from homology"/>
<dbReference type="AlphaFoldDB" id="A0A1G9SMY6"/>
<feature type="transmembrane region" description="Helical" evidence="6">
    <location>
        <begin position="133"/>
        <end position="154"/>
    </location>
</feature>
<keyword evidence="3 6" id="KW-0812">Transmembrane</keyword>
<protein>
    <submittedName>
        <fullName evidence="7">Tryptophan-rich sensory protein</fullName>
    </submittedName>
</protein>
<accession>A0A1G9SMY6</accession>
<evidence type="ECO:0000256" key="2">
    <source>
        <dbReference type="ARBA" id="ARBA00007524"/>
    </source>
</evidence>
<dbReference type="Pfam" id="PF03073">
    <property type="entry name" value="TspO_MBR"/>
    <property type="match status" value="1"/>
</dbReference>
<feature type="transmembrane region" description="Helical" evidence="6">
    <location>
        <begin position="47"/>
        <end position="68"/>
    </location>
</feature>
<dbReference type="STRING" id="430522.BFS30_03295"/>